<dbReference type="SUPFAM" id="SSF53335">
    <property type="entry name" value="S-adenosyl-L-methionine-dependent methyltransferases"/>
    <property type="match status" value="1"/>
</dbReference>
<dbReference type="KEGG" id="xfn:XfasM23_1700"/>
<keyword evidence="3" id="KW-0808">Transferase</keyword>
<comment type="catalytic activity">
    <reaction evidence="6">
        <text>a 2'-deoxyadenosine in DNA + S-adenosyl-L-methionine = an N(6)-methyl-2'-deoxyadenosine in DNA + S-adenosyl-L-homocysteine + H(+)</text>
        <dbReference type="Rhea" id="RHEA:15197"/>
        <dbReference type="Rhea" id="RHEA-COMP:12418"/>
        <dbReference type="Rhea" id="RHEA-COMP:12419"/>
        <dbReference type="ChEBI" id="CHEBI:15378"/>
        <dbReference type="ChEBI" id="CHEBI:57856"/>
        <dbReference type="ChEBI" id="CHEBI:59789"/>
        <dbReference type="ChEBI" id="CHEBI:90615"/>
        <dbReference type="ChEBI" id="CHEBI:90616"/>
        <dbReference type="EC" id="2.1.1.72"/>
    </reaction>
</comment>
<protein>
    <recommendedName>
        <fullName evidence="1">site-specific DNA-methyltransferase (adenine-specific)</fullName>
        <ecNumber evidence="1">2.1.1.72</ecNumber>
    </recommendedName>
</protein>
<sequence>MNEAKKRKIEFGDFQTPSALARLVCERLSLLGFAPDVVIEPTCGVGAFVLTAAQQFPRAEVHGYEINPAYLDELRQSVEGLGVTRRVNLHQQDFFETDWLAELEAMPGNVLVLGNPPWVTNAGQGAIGGTNLPQKSNFLKHKGFDAITGKANFDISEWMLIDLMRTLGARGGDLAMLVKTTVARKIIAHAERMQLGVSYATIFGIDAKRHFDASVDACLLAMRFTGALSDAGIDYDVHLSLDGNGTTRRVGHRLGLTVGDLVRFEQHADLIGSSPQKWRSGVKHDASSVMEFDSSDGLLRNGLDEEVRIELEYLYPLMKGSDIGSNRDWRGKFVLVTQRKPEDETDAIRERAPRTWQYLDGHGDILDARGSAIYRKNPRFAIFGIGDYAFRPWRIAICGLYKKLNFRLVGPIEGKPVQFDDTVYYVSFDSRDEAQDALERICSIEATELYSSLIFWDEKRPIKSSVLNAVDWSRLPVPHKRRAA</sequence>
<dbReference type="Gene3D" id="3.40.50.150">
    <property type="entry name" value="Vaccinia Virus protein VP39"/>
    <property type="match status" value="1"/>
</dbReference>
<evidence type="ECO:0000256" key="1">
    <source>
        <dbReference type="ARBA" id="ARBA00011900"/>
    </source>
</evidence>
<gene>
    <name evidence="7" type="ordered locus">XfasM23_1700</name>
</gene>
<organism evidence="7 8">
    <name type="scientific">Xylella fastidiosa (strain M23)</name>
    <dbReference type="NCBI Taxonomy" id="405441"/>
    <lineage>
        <taxon>Bacteria</taxon>
        <taxon>Pseudomonadati</taxon>
        <taxon>Pseudomonadota</taxon>
        <taxon>Gammaproteobacteria</taxon>
        <taxon>Lysobacterales</taxon>
        <taxon>Lysobacteraceae</taxon>
        <taxon>Xylella</taxon>
    </lineage>
</organism>
<dbReference type="PRINTS" id="PR00507">
    <property type="entry name" value="N12N6MTFRASE"/>
</dbReference>
<proteinExistence type="predicted"/>
<dbReference type="GeneID" id="93905440"/>
<evidence type="ECO:0000313" key="7">
    <source>
        <dbReference type="EMBL" id="ACB93104.1"/>
    </source>
</evidence>
<accession>B2I7T9</accession>
<keyword evidence="5" id="KW-0680">Restriction system</keyword>
<dbReference type="GO" id="GO:0032259">
    <property type="term" value="P:methylation"/>
    <property type="evidence" value="ECO:0007669"/>
    <property type="project" value="UniProtKB-KW"/>
</dbReference>
<evidence type="ECO:0000256" key="3">
    <source>
        <dbReference type="ARBA" id="ARBA00022679"/>
    </source>
</evidence>
<evidence type="ECO:0000256" key="6">
    <source>
        <dbReference type="ARBA" id="ARBA00047942"/>
    </source>
</evidence>
<dbReference type="RefSeq" id="WP_004089759.1">
    <property type="nucleotide sequence ID" value="NC_010577.1"/>
</dbReference>
<keyword evidence="4" id="KW-0949">S-adenosyl-L-methionine</keyword>
<dbReference type="Proteomes" id="UP000001698">
    <property type="component" value="Chromosome"/>
</dbReference>
<dbReference type="GO" id="GO:0009307">
    <property type="term" value="P:DNA restriction-modification system"/>
    <property type="evidence" value="ECO:0007669"/>
    <property type="project" value="UniProtKB-KW"/>
</dbReference>
<dbReference type="PANTHER" id="PTHR33841:SF5">
    <property type="entry name" value="DNA METHYLASE (MODIFICATION METHYLASE) (METHYLTRANSFERASE)-RELATED"/>
    <property type="match status" value="1"/>
</dbReference>
<evidence type="ECO:0000256" key="5">
    <source>
        <dbReference type="ARBA" id="ARBA00022747"/>
    </source>
</evidence>
<evidence type="ECO:0000256" key="4">
    <source>
        <dbReference type="ARBA" id="ARBA00022691"/>
    </source>
</evidence>
<dbReference type="CDD" id="cd02440">
    <property type="entry name" value="AdoMet_MTases"/>
    <property type="match status" value="1"/>
</dbReference>
<reference evidence="7 8" key="1">
    <citation type="journal article" date="2010" name="J. Bacteriol.">
        <title>Whole genome sequences of two Xylella fastidiosa strains (M12 and M23) causing almond leaf scorch disease in California.</title>
        <authorList>
            <person name="Chen J."/>
            <person name="Xie G."/>
            <person name="Han S."/>
            <person name="Chertkov O."/>
            <person name="Sims D."/>
            <person name="Civerolo E.L."/>
        </authorList>
    </citation>
    <scope>NUCLEOTIDE SEQUENCE [LARGE SCALE GENOMIC DNA]</scope>
    <source>
        <strain evidence="7 8">M23</strain>
    </source>
</reference>
<dbReference type="GO" id="GO:0009007">
    <property type="term" value="F:site-specific DNA-methyltransferase (adenine-specific) activity"/>
    <property type="evidence" value="ECO:0007669"/>
    <property type="project" value="UniProtKB-EC"/>
</dbReference>
<dbReference type="HOGENOM" id="CLU_044835_0_0_6"/>
<dbReference type="EMBL" id="CP001011">
    <property type="protein sequence ID" value="ACB93104.1"/>
    <property type="molecule type" value="Genomic_DNA"/>
</dbReference>
<dbReference type="PANTHER" id="PTHR33841">
    <property type="entry name" value="DNA METHYLTRANSFERASE YEEA-RELATED"/>
    <property type="match status" value="1"/>
</dbReference>
<dbReference type="AlphaFoldDB" id="B2I7T9"/>
<keyword evidence="2 7" id="KW-0489">Methyltransferase</keyword>
<dbReference type="REBASE" id="17746">
    <property type="entry name" value="M.XfaM23ORF1700P"/>
</dbReference>
<name>B2I7T9_XYLF2</name>
<evidence type="ECO:0000256" key="2">
    <source>
        <dbReference type="ARBA" id="ARBA00022603"/>
    </source>
</evidence>
<dbReference type="InterPro" id="IPR029063">
    <property type="entry name" value="SAM-dependent_MTases_sf"/>
</dbReference>
<evidence type="ECO:0000313" key="8">
    <source>
        <dbReference type="Proteomes" id="UP000001698"/>
    </source>
</evidence>
<dbReference type="InterPro" id="IPR050953">
    <property type="entry name" value="N4_N6_ade-DNA_methylase"/>
</dbReference>
<dbReference type="EC" id="2.1.1.72" evidence="1"/>